<dbReference type="EMBL" id="KL252309">
    <property type="protein sequence ID" value="KGB41997.1"/>
    <property type="molecule type" value="Genomic_DNA"/>
</dbReference>
<feature type="non-terminal residue" evidence="1">
    <location>
        <position position="111"/>
    </location>
</feature>
<proteinExistence type="predicted"/>
<evidence type="ECO:0000313" key="1">
    <source>
        <dbReference type="EMBL" id="KGB41997.1"/>
    </source>
</evidence>
<accession>A0A095A552</accession>
<dbReference type="AlphaFoldDB" id="A0A095A552"/>
<name>A0A095A552_SCHHA</name>
<reference evidence="1" key="1">
    <citation type="journal article" date="2012" name="Nat. Genet.">
        <title>Whole-genome sequence of Schistosoma haematobium.</title>
        <authorList>
            <person name="Young N.D."/>
            <person name="Jex A.R."/>
            <person name="Li B."/>
            <person name="Liu S."/>
            <person name="Yang L."/>
            <person name="Xiong Z."/>
            <person name="Li Y."/>
            <person name="Cantacessi C."/>
            <person name="Hall R.S."/>
            <person name="Xu X."/>
            <person name="Chen F."/>
            <person name="Wu X."/>
            <person name="Zerlotini A."/>
            <person name="Oliveira G."/>
            <person name="Hofmann A."/>
            <person name="Zhang G."/>
            <person name="Fang X."/>
            <person name="Kang Y."/>
            <person name="Campbell B.E."/>
            <person name="Loukas A."/>
            <person name="Ranganathan S."/>
            <person name="Rollinson D."/>
            <person name="Rinaldi G."/>
            <person name="Brindley P.J."/>
            <person name="Yang H."/>
            <person name="Wang J."/>
            <person name="Wang J."/>
            <person name="Gasser R.B."/>
        </authorList>
    </citation>
    <scope>NUCLEOTIDE SEQUENCE [LARGE SCALE GENOMIC DNA]</scope>
</reference>
<feature type="non-terminal residue" evidence="1">
    <location>
        <position position="1"/>
    </location>
</feature>
<dbReference type="STRING" id="6185.A0A095A552"/>
<gene>
    <name evidence="1" type="ORF">MS3_10569</name>
</gene>
<sequence length="111" mass="13279">IDEAIQWRLSLNDSEIERKKEEYQLSEIFCQSEVHGLDTQTLSMHLNSHRYQPSYPDVIERCPLTRHMSVCSLEMLYLEDYKKLKKYTNFEQYKAAHRSIESTFIDIQRGC</sequence>
<protein>
    <submittedName>
        <fullName evidence="1">Uncharacterized protein</fullName>
    </submittedName>
</protein>
<organism evidence="1">
    <name type="scientific">Schistosoma haematobium</name>
    <name type="common">Blood fluke</name>
    <dbReference type="NCBI Taxonomy" id="6185"/>
    <lineage>
        <taxon>Eukaryota</taxon>
        <taxon>Metazoa</taxon>
        <taxon>Spiralia</taxon>
        <taxon>Lophotrochozoa</taxon>
        <taxon>Platyhelminthes</taxon>
        <taxon>Trematoda</taxon>
        <taxon>Digenea</taxon>
        <taxon>Strigeidida</taxon>
        <taxon>Schistosomatoidea</taxon>
        <taxon>Schistosomatidae</taxon>
        <taxon>Schistosoma</taxon>
    </lineage>
</organism>